<protein>
    <submittedName>
        <fullName evidence="7">Uncharacterized protein</fullName>
    </submittedName>
</protein>
<dbReference type="SUPFAM" id="SSF81837">
    <property type="entry name" value="BEACH domain"/>
    <property type="match status" value="1"/>
</dbReference>
<sequence>MRAGECAGVASPWAQGAAFAALGGAGWAPWLQGFAAAVWLRREPAPHRAGPEGEKDEWHDYPPDPDEYLKSPKKEQVSKQTDLLHVFSVGHDSLMFELWINTSNGELAVRLTRPDAGANKVVSAARTGAALPPRRWRCVALNVAEQVHKRRIHIQVTLYINGREIETMSLPLQGILVRKATPSTVVVGHAGAGAGGGALQLAALRVFRAPALRAAAALHLAAHGPDQPCQIPCETANFASIITPELLELDIDWDAVYEISSQTLRDMHENLLLSFFAHTPDIMNLYHQTPASPTVFGGRAAAAGGACGEAPEALRVQWAGAARTLPHRGLAPALLLLGGPELLLYVFARVVELDGSAAQQAEALGVALRAGAADARLRAALLAALDLLPPVLASHKCRVSHHMLKVILDEAFSAPVLAASGAGVVLYARDAVLLEPHLLLLLMQAWRHFDTDEEVTWEEEGCGRRRGSAWVVALAALRAALGGAHHAFNHYQAGRVDLLRHLLLACKERFLNSERPALSATASAELVGLVRALLGRPPLLCHLALLCDFLLLMHQASDTFVTHSRANFYFLLTTETPESSEFNFLKFISKRTASPLAAGDDVPDAPHAPLAPHEPLDDCDKNMKSLINMQIKENRQKLSSASETSDGATEKSLEETSEGASEEGEAHRFMLPEPAPAHEPAPVPVPELEPAPAVDLYASGMYQQKAVRAGAEPGWHACAGLLLLLRDALVALPDAAAAQAAAAAVPPESLAVLARHRDAGVRAALVRAAAALQRRAALDPRLWLHLANQIALYPCSWELASACAALLTKCDEPLEDQLDEEIWAQLGAEDAWRGAPLLALLPGAARAAAAPLAHRLAALLRRFADRLPLKALNEIAFVEVVIRSIRTVGLENIYFEGRQLLLEDFYDLLCKVAIKVLSGNHSTQYIIDIHNMLRYIECEGGEGGEGGVQRAARDAQVALFTAQIDYLEARLHTLNQQTPKSSNYFSTVLSSVEGGLVGRGGRSEAAECAARLAALLARAGAFLASRPPAAPLQPDADFFDRVLNMLLNAVTSAESANAGGSRLFGGGASESASALAALLWWAASPEPGARALQPRLLRALYRAPAHALRVLAGARDADALRKLSVYLLAMLQHVHLAAERGAAPAERVELAVTDWAREWAVAAQAELAERVRGDAIPAAAQRYLRADRARRARHAAAPRLRAAIGKSVFSKEALAQRATEAAMGMTRRVVEAQNSERKAFLEHLRQARALHGAARWQAVLDRHTHERGVFHDARSYPAAWQLDATEGPGRVRVRLRRAHLRVPPRHLQPAHKYKAESASYPAPLRSVLGAAGGTGGAGGAAAQLAPGEAVAYMARVVRVAVDCEVGGELLLTDRYIHFVPEEGEGGAGAARWSLGAVARVATRRWCLQERALELFLCCGRALLLAFADTDERANFLTHLSKMHLPNRTEPENLTEAMNQWRNGTITNWEYLMILNGLAGRSYNDLMQYPVFPFIIADYTSKILDLTDPASFRDLSKPMAVQNKNREQHYINTYNDLRAARREGCSPLVARQPHHYASLYSNSGGVLHYLVRLPPFTELFLNYQDNNFDMPDRTFHSLATTWRLITNDSPTDVKELIPELFYLPELFYNNEGLELGVRQCGARVDDVELPRWAPDARLFTLLHRQALEAPHVAEHLPAWIDLVFGYKQTGQPAVDAINVFPACTYYGFDPSQLEDELDRTAAAAMVRTYGQAPRQLLRAPHPRRATDLQPRRRPQTNVWAGVEGARWGRYCGSPELAAPAAAARRAVPGAARLQPLAHQRAVAACPRNTILLALRDEWAGGAVAGGEALCAVSWGHSDGAVRVRRRRDLPPEPLLHVPAHDQVTAACGWSGAGGWGASGALGFASGRVLALRAGARVSAHALHAHAAPLADLALCPRASLLVSASVDGVIVLWDLNELSYIRTLPNRDALRVRCVGVSATLGDVASAHAPAPGAGADYERDAARGYKSLIRVHTVNANFVGSVRVAEAVTCLCYSGAAEGVSANCVAAALAGGGVRLYSSWDLRPLVMLPPPGALTALTSITYSSDSQLLFGCYADGTVLAWESADAARAAPVRILPALSLL</sequence>
<evidence type="ECO:0000256" key="4">
    <source>
        <dbReference type="SAM" id="MobiDB-lite"/>
    </source>
</evidence>
<feature type="region of interest" description="Disordered" evidence="4">
    <location>
        <begin position="46"/>
        <end position="66"/>
    </location>
</feature>
<dbReference type="InterPro" id="IPR036322">
    <property type="entry name" value="WD40_repeat_dom_sf"/>
</dbReference>
<dbReference type="SUPFAM" id="SSF50729">
    <property type="entry name" value="PH domain-like"/>
    <property type="match status" value="1"/>
</dbReference>
<dbReference type="PROSITE" id="PS50197">
    <property type="entry name" value="BEACH"/>
    <property type="match status" value="1"/>
</dbReference>
<feature type="repeat" description="WD" evidence="3">
    <location>
        <begin position="1901"/>
        <end position="1942"/>
    </location>
</feature>
<dbReference type="InterPro" id="IPR019775">
    <property type="entry name" value="WD40_repeat_CS"/>
</dbReference>
<dbReference type="InterPro" id="IPR050865">
    <property type="entry name" value="BEACH_Domain"/>
</dbReference>
<evidence type="ECO:0000259" key="5">
    <source>
        <dbReference type="PROSITE" id="PS50197"/>
    </source>
</evidence>
<dbReference type="InterPro" id="IPR011993">
    <property type="entry name" value="PH-like_dom_sf"/>
</dbReference>
<dbReference type="Pfam" id="PF00400">
    <property type="entry name" value="WD40"/>
    <property type="match status" value="1"/>
</dbReference>
<dbReference type="InterPro" id="IPR015943">
    <property type="entry name" value="WD40/YVTN_repeat-like_dom_sf"/>
</dbReference>
<evidence type="ECO:0000259" key="6">
    <source>
        <dbReference type="PROSITE" id="PS51783"/>
    </source>
</evidence>
<dbReference type="Pfam" id="PF02138">
    <property type="entry name" value="Beach"/>
    <property type="match status" value="1"/>
</dbReference>
<evidence type="ECO:0000256" key="2">
    <source>
        <dbReference type="ARBA" id="ARBA00022737"/>
    </source>
</evidence>
<dbReference type="Proteomes" id="UP000838878">
    <property type="component" value="Chromosome 1"/>
</dbReference>
<evidence type="ECO:0000313" key="8">
    <source>
        <dbReference type="Proteomes" id="UP000838878"/>
    </source>
</evidence>
<feature type="region of interest" description="Disordered" evidence="4">
    <location>
        <begin position="634"/>
        <end position="666"/>
    </location>
</feature>
<feature type="non-terminal residue" evidence="7">
    <location>
        <position position="2101"/>
    </location>
</feature>
<dbReference type="PANTHER" id="PTHR13743">
    <property type="entry name" value="BEIGE/BEACH-RELATED"/>
    <property type="match status" value="1"/>
</dbReference>
<accession>A0A8J9Y068</accession>
<name>A0A8J9Y068_9NEOP</name>
<dbReference type="InterPro" id="IPR001680">
    <property type="entry name" value="WD40_rpt"/>
</dbReference>
<feature type="domain" description="BEACH-type PH" evidence="6">
    <location>
        <begin position="1345"/>
        <end position="1440"/>
    </location>
</feature>
<feature type="compositionally biased region" description="Polar residues" evidence="4">
    <location>
        <begin position="637"/>
        <end position="647"/>
    </location>
</feature>
<keyword evidence="1 3" id="KW-0853">WD repeat</keyword>
<dbReference type="CDD" id="cd06071">
    <property type="entry name" value="Beach"/>
    <property type="match status" value="1"/>
</dbReference>
<dbReference type="EMBL" id="OV170221">
    <property type="protein sequence ID" value="CAH0714099.1"/>
    <property type="molecule type" value="Genomic_DNA"/>
</dbReference>
<dbReference type="PROSITE" id="PS50294">
    <property type="entry name" value="WD_REPEATS_REGION"/>
    <property type="match status" value="1"/>
</dbReference>
<feature type="region of interest" description="Disordered" evidence="4">
    <location>
        <begin position="596"/>
        <end position="619"/>
    </location>
</feature>
<evidence type="ECO:0000256" key="3">
    <source>
        <dbReference type="PROSITE-ProRule" id="PRU00221"/>
    </source>
</evidence>
<dbReference type="Gene3D" id="2.130.10.10">
    <property type="entry name" value="YVTN repeat-like/Quinoprotein amine dehydrogenase"/>
    <property type="match status" value="1"/>
</dbReference>
<keyword evidence="2" id="KW-0677">Repeat</keyword>
<dbReference type="SMART" id="SM00320">
    <property type="entry name" value="WD40"/>
    <property type="match status" value="2"/>
</dbReference>
<dbReference type="PROSITE" id="PS50082">
    <property type="entry name" value="WD_REPEATS_2"/>
    <property type="match status" value="1"/>
</dbReference>
<proteinExistence type="predicted"/>
<dbReference type="PANTHER" id="PTHR13743:SF86">
    <property type="entry name" value="LYSOSOMAL-TRAFFICKING REGULATOR"/>
    <property type="match status" value="1"/>
</dbReference>
<dbReference type="Gene3D" id="2.60.120.200">
    <property type="match status" value="1"/>
</dbReference>
<dbReference type="SUPFAM" id="SSF50978">
    <property type="entry name" value="WD40 repeat-like"/>
    <property type="match status" value="1"/>
</dbReference>
<evidence type="ECO:0000256" key="1">
    <source>
        <dbReference type="ARBA" id="ARBA00022574"/>
    </source>
</evidence>
<gene>
    <name evidence="7" type="ORF">BINO364_LOCUS1182</name>
</gene>
<dbReference type="Pfam" id="PF14844">
    <property type="entry name" value="PH_BEACH"/>
    <property type="match status" value="1"/>
</dbReference>
<organism evidence="7 8">
    <name type="scientific">Brenthis ino</name>
    <name type="common">lesser marbled fritillary</name>
    <dbReference type="NCBI Taxonomy" id="405034"/>
    <lineage>
        <taxon>Eukaryota</taxon>
        <taxon>Metazoa</taxon>
        <taxon>Ecdysozoa</taxon>
        <taxon>Arthropoda</taxon>
        <taxon>Hexapoda</taxon>
        <taxon>Insecta</taxon>
        <taxon>Pterygota</taxon>
        <taxon>Neoptera</taxon>
        <taxon>Endopterygota</taxon>
        <taxon>Lepidoptera</taxon>
        <taxon>Glossata</taxon>
        <taxon>Ditrysia</taxon>
        <taxon>Papilionoidea</taxon>
        <taxon>Nymphalidae</taxon>
        <taxon>Heliconiinae</taxon>
        <taxon>Argynnini</taxon>
        <taxon>Brenthis</taxon>
    </lineage>
</organism>
<dbReference type="PROSITE" id="PS51783">
    <property type="entry name" value="PH_BEACH"/>
    <property type="match status" value="1"/>
</dbReference>
<reference evidence="7" key="1">
    <citation type="submission" date="2021-12" db="EMBL/GenBank/DDBJ databases">
        <authorList>
            <person name="Martin H S."/>
        </authorList>
    </citation>
    <scope>NUCLEOTIDE SEQUENCE</scope>
</reference>
<dbReference type="InterPro" id="IPR000409">
    <property type="entry name" value="BEACH_dom"/>
</dbReference>
<dbReference type="PROSITE" id="PS00678">
    <property type="entry name" value="WD_REPEATS_1"/>
    <property type="match status" value="1"/>
</dbReference>
<dbReference type="SMART" id="SM01026">
    <property type="entry name" value="Beach"/>
    <property type="match status" value="1"/>
</dbReference>
<dbReference type="Gene3D" id="1.10.1540.10">
    <property type="entry name" value="BEACH domain"/>
    <property type="match status" value="1"/>
</dbReference>
<feature type="domain" description="BEACH" evidence="5">
    <location>
        <begin position="1445"/>
        <end position="1743"/>
    </location>
</feature>
<dbReference type="InterPro" id="IPR023362">
    <property type="entry name" value="PH-BEACH_dom"/>
</dbReference>
<dbReference type="InterPro" id="IPR036372">
    <property type="entry name" value="BEACH_dom_sf"/>
</dbReference>
<keyword evidence="8" id="KW-1185">Reference proteome</keyword>
<evidence type="ECO:0000313" key="7">
    <source>
        <dbReference type="EMBL" id="CAH0714099.1"/>
    </source>
</evidence>
<dbReference type="Gene3D" id="2.30.29.30">
    <property type="entry name" value="Pleckstrin-homology domain (PH domain)/Phosphotyrosine-binding domain (PTB)"/>
    <property type="match status" value="1"/>
</dbReference>
<dbReference type="OrthoDB" id="26681at2759"/>